<dbReference type="Proteomes" id="UP000198923">
    <property type="component" value="Unassembled WGS sequence"/>
</dbReference>
<accession>A0A1G7ZJY1</accession>
<organism evidence="2 3">
    <name type="scientific">Sinosporangium album</name>
    <dbReference type="NCBI Taxonomy" id="504805"/>
    <lineage>
        <taxon>Bacteria</taxon>
        <taxon>Bacillati</taxon>
        <taxon>Actinomycetota</taxon>
        <taxon>Actinomycetes</taxon>
        <taxon>Streptosporangiales</taxon>
        <taxon>Streptosporangiaceae</taxon>
        <taxon>Sinosporangium</taxon>
    </lineage>
</organism>
<dbReference type="STRING" id="504805.SAMN05421505_11186"/>
<dbReference type="EMBL" id="FNCN01000011">
    <property type="protein sequence ID" value="SDH09023.1"/>
    <property type="molecule type" value="Genomic_DNA"/>
</dbReference>
<keyword evidence="3" id="KW-1185">Reference proteome</keyword>
<sequence>MTSAHTANPREVPAQRQTTEGEAGQHASPLEPVRALLHAEGFTATPTRPNPSPNGRPLPEELDVTDGHGWELAKVAVGAHSRHYLVTLPPQGNKLFMVRPEDIGDIPRLIRSSMIAGPA</sequence>
<evidence type="ECO:0000313" key="2">
    <source>
        <dbReference type="EMBL" id="SDH09023.1"/>
    </source>
</evidence>
<evidence type="ECO:0000313" key="3">
    <source>
        <dbReference type="Proteomes" id="UP000198923"/>
    </source>
</evidence>
<proteinExistence type="predicted"/>
<feature type="region of interest" description="Disordered" evidence="1">
    <location>
        <begin position="1"/>
        <end position="61"/>
    </location>
</feature>
<dbReference type="AlphaFoldDB" id="A0A1G7ZJY1"/>
<name>A0A1G7ZJY1_9ACTN</name>
<evidence type="ECO:0000256" key="1">
    <source>
        <dbReference type="SAM" id="MobiDB-lite"/>
    </source>
</evidence>
<reference evidence="2 3" key="1">
    <citation type="submission" date="2016-10" db="EMBL/GenBank/DDBJ databases">
        <authorList>
            <person name="de Groot N.N."/>
        </authorList>
    </citation>
    <scope>NUCLEOTIDE SEQUENCE [LARGE SCALE GENOMIC DNA]</scope>
    <source>
        <strain evidence="2 3">CPCC 201354</strain>
    </source>
</reference>
<dbReference type="RefSeq" id="WP_093170811.1">
    <property type="nucleotide sequence ID" value="NZ_FNCN01000011.1"/>
</dbReference>
<protein>
    <submittedName>
        <fullName evidence="2">Uncharacterized protein</fullName>
    </submittedName>
</protein>
<gene>
    <name evidence="2" type="ORF">SAMN05421505_11186</name>
</gene>